<dbReference type="Proteomes" id="UP000663859">
    <property type="component" value="Unassembled WGS sequence"/>
</dbReference>
<dbReference type="AlphaFoldDB" id="A0A8J2BMX3"/>
<dbReference type="RefSeq" id="WP_174583186.1">
    <property type="nucleotide sequence ID" value="NZ_CAJNOB010000015.1"/>
</dbReference>
<keyword evidence="2" id="KW-1185">Reference proteome</keyword>
<sequence>MEEHSLETFQQACALPVALRARFFQKQDREAIRRICADTGFLGHPIDPVFEDRELFADYLTRYYTDWEPESTLVCERDGQVVGYLTGCRKPIRRFLFHLLYNPYLFFRAFYRWWAWPYRSSTRRYLRWVLCKGWREVPYAPRGVPHFHINLLPQARNVASTRALIDKFLAYLVASGEKSVYGQVVTWGDRRSEKLFLRYGFRVLDRRELTKYRAYVKSPVFLCTVWKDLAKNPRLYGSCSHRRPTTAGAQP</sequence>
<organism evidence="1 2">
    <name type="scientific">Candidatus Methylacidithermus pantelleriae</name>
    <dbReference type="NCBI Taxonomy" id="2744239"/>
    <lineage>
        <taxon>Bacteria</taxon>
        <taxon>Pseudomonadati</taxon>
        <taxon>Verrucomicrobiota</taxon>
        <taxon>Methylacidiphilae</taxon>
        <taxon>Methylacidiphilales</taxon>
        <taxon>Methylacidiphilaceae</taxon>
        <taxon>Candidatus Methylacidithermus</taxon>
    </lineage>
</organism>
<name>A0A8J2BMX3_9BACT</name>
<dbReference type="InterPro" id="IPR016181">
    <property type="entry name" value="Acyl_CoA_acyltransferase"/>
</dbReference>
<dbReference type="EMBL" id="CAJNOB010000015">
    <property type="protein sequence ID" value="CAF0697449.1"/>
    <property type="molecule type" value="Genomic_DNA"/>
</dbReference>
<evidence type="ECO:0000313" key="1">
    <source>
        <dbReference type="EMBL" id="CAF0697449.1"/>
    </source>
</evidence>
<comment type="caution">
    <text evidence="1">The sequence shown here is derived from an EMBL/GenBank/DDBJ whole genome shotgun (WGS) entry which is preliminary data.</text>
</comment>
<dbReference type="SUPFAM" id="SSF55729">
    <property type="entry name" value="Acyl-CoA N-acyltransferases (Nat)"/>
    <property type="match status" value="1"/>
</dbReference>
<dbReference type="Gene3D" id="3.40.630.30">
    <property type="match status" value="1"/>
</dbReference>
<evidence type="ECO:0000313" key="2">
    <source>
        <dbReference type="Proteomes" id="UP000663859"/>
    </source>
</evidence>
<accession>A0A8J2BMX3</accession>
<protein>
    <submittedName>
        <fullName evidence="1">Acetyltransferase, GNAT family</fullName>
    </submittedName>
</protein>
<reference evidence="1" key="1">
    <citation type="submission" date="2021-02" db="EMBL/GenBank/DDBJ databases">
        <authorList>
            <person name="Cremers G."/>
            <person name="Picone N."/>
        </authorList>
    </citation>
    <scope>NUCLEOTIDE SEQUENCE</scope>
    <source>
        <strain evidence="1">PQ17</strain>
    </source>
</reference>
<gene>
    <name evidence="1" type="primary">wecD</name>
    <name evidence="1" type="ORF">MPNT_220004</name>
</gene>
<proteinExistence type="predicted"/>